<dbReference type="InterPro" id="IPR036047">
    <property type="entry name" value="F-box-like_dom_sf"/>
</dbReference>
<gene>
    <name evidence="5" type="ORF">Barrevirus11_21</name>
</gene>
<dbReference type="PANTHER" id="PTHR48051:SF54">
    <property type="entry name" value="LEUCINE-RICH REPEAT-CONTAINING PROTEIN"/>
    <property type="match status" value="1"/>
</dbReference>
<dbReference type="Pfam" id="PF00646">
    <property type="entry name" value="F-box"/>
    <property type="match status" value="1"/>
</dbReference>
<dbReference type="SUPFAM" id="SSF52058">
    <property type="entry name" value="L domain-like"/>
    <property type="match status" value="1"/>
</dbReference>
<dbReference type="InterPro" id="IPR055414">
    <property type="entry name" value="LRR_R13L4/SHOC2-like"/>
</dbReference>
<dbReference type="SMART" id="SM00365">
    <property type="entry name" value="LRR_SD22"/>
    <property type="match status" value="7"/>
</dbReference>
<organism evidence="5">
    <name type="scientific">Barrevirus sp</name>
    <dbReference type="NCBI Taxonomy" id="2487763"/>
    <lineage>
        <taxon>Viruses</taxon>
        <taxon>Varidnaviria</taxon>
        <taxon>Bamfordvirae</taxon>
        <taxon>Nucleocytoviricota</taxon>
        <taxon>Megaviricetes</taxon>
        <taxon>Imitervirales</taxon>
        <taxon>Mimiviridae</taxon>
        <taxon>Klosneuvirinae</taxon>
    </lineage>
</organism>
<name>A0A3G4ZSW5_9VIRU</name>
<evidence type="ECO:0000259" key="3">
    <source>
        <dbReference type="Pfam" id="PF00646"/>
    </source>
</evidence>
<sequence length="336" mass="38817">MDDCLAIAFSYLKITDILSCLLTCHQFYNIIHNYHIFDKLGKKEYSNCYDKLGQLSQNTGLTLYQLCYNLTKLNRLNMENSISKLYETTAVYLDNKHIRFLPKQISLLTKVTYMDLTGNKITDIKELSNLQSLVNLILTENNIKNISGLNKLTNLESLELGYNKIKNISDDLCNLTKLQELKLDFNKIKELPDTFTNLVNLTHLDLDDNALTYFPIQICELSKLNSLHMSCCWITEFPSQISKLTNLTCLTASLNRIVCIDNLCTLSNLRLLSLGHSKLRRLPDALTCLTNLQVLTLKIDSTSHNRKIVNTFSHINLHIDYEEPEREVYDYNYMFD</sequence>
<reference evidence="5" key="1">
    <citation type="submission" date="2018-10" db="EMBL/GenBank/DDBJ databases">
        <title>Hidden diversity of soil giant viruses.</title>
        <authorList>
            <person name="Schulz F."/>
            <person name="Alteio L."/>
            <person name="Goudeau D."/>
            <person name="Ryan E.M."/>
            <person name="Malmstrom R.R."/>
            <person name="Blanchard J."/>
            <person name="Woyke T."/>
        </authorList>
    </citation>
    <scope>NUCLEOTIDE SEQUENCE</scope>
    <source>
        <strain evidence="5">BAV1</strain>
    </source>
</reference>
<dbReference type="Gene3D" id="3.80.10.10">
    <property type="entry name" value="Ribonuclease Inhibitor"/>
    <property type="match status" value="1"/>
</dbReference>
<dbReference type="Pfam" id="PF13855">
    <property type="entry name" value="LRR_8"/>
    <property type="match status" value="1"/>
</dbReference>
<dbReference type="InterPro" id="IPR001611">
    <property type="entry name" value="Leu-rich_rpt"/>
</dbReference>
<dbReference type="SUPFAM" id="SSF81383">
    <property type="entry name" value="F-box domain"/>
    <property type="match status" value="1"/>
</dbReference>
<dbReference type="PROSITE" id="PS51450">
    <property type="entry name" value="LRR"/>
    <property type="match status" value="5"/>
</dbReference>
<evidence type="ECO:0000256" key="2">
    <source>
        <dbReference type="ARBA" id="ARBA00022737"/>
    </source>
</evidence>
<evidence type="ECO:0000259" key="4">
    <source>
        <dbReference type="Pfam" id="PF23598"/>
    </source>
</evidence>
<keyword evidence="1" id="KW-0433">Leucine-rich repeat</keyword>
<proteinExistence type="predicted"/>
<evidence type="ECO:0000313" key="5">
    <source>
        <dbReference type="EMBL" id="AYV77091.1"/>
    </source>
</evidence>
<dbReference type="InterPro" id="IPR003591">
    <property type="entry name" value="Leu-rich_rpt_typical-subtyp"/>
</dbReference>
<dbReference type="EMBL" id="MK072008">
    <property type="protein sequence ID" value="AYV77091.1"/>
    <property type="molecule type" value="Genomic_DNA"/>
</dbReference>
<dbReference type="Pfam" id="PF23598">
    <property type="entry name" value="LRR_14"/>
    <property type="match status" value="1"/>
</dbReference>
<accession>A0A3G4ZSW5</accession>
<dbReference type="InterPro" id="IPR050216">
    <property type="entry name" value="LRR_domain-containing"/>
</dbReference>
<dbReference type="CDD" id="cd09917">
    <property type="entry name" value="F-box_SF"/>
    <property type="match status" value="1"/>
</dbReference>
<dbReference type="SMART" id="SM00369">
    <property type="entry name" value="LRR_TYP"/>
    <property type="match status" value="5"/>
</dbReference>
<feature type="domain" description="Disease resistance R13L4/SHOC-2-like LRR" evidence="4">
    <location>
        <begin position="195"/>
        <end position="308"/>
    </location>
</feature>
<protein>
    <recommendedName>
        <fullName evidence="6">Leucine-rich repeat protein</fullName>
    </recommendedName>
</protein>
<dbReference type="InterPro" id="IPR001810">
    <property type="entry name" value="F-box_dom"/>
</dbReference>
<evidence type="ECO:0008006" key="6">
    <source>
        <dbReference type="Google" id="ProtNLM"/>
    </source>
</evidence>
<dbReference type="InterPro" id="IPR032675">
    <property type="entry name" value="LRR_dom_sf"/>
</dbReference>
<keyword evidence="2" id="KW-0677">Repeat</keyword>
<dbReference type="PANTHER" id="PTHR48051">
    <property type="match status" value="1"/>
</dbReference>
<feature type="domain" description="F-box" evidence="3">
    <location>
        <begin position="2"/>
        <end position="36"/>
    </location>
</feature>
<evidence type="ECO:0000256" key="1">
    <source>
        <dbReference type="ARBA" id="ARBA00022614"/>
    </source>
</evidence>